<evidence type="ECO:0000313" key="4">
    <source>
        <dbReference type="Proteomes" id="UP001159427"/>
    </source>
</evidence>
<dbReference type="PANTHER" id="PTHR47457:SF1">
    <property type="entry name" value="BTB DOMAIN-CONTAINING PROTEIN-RELATED"/>
    <property type="match status" value="1"/>
</dbReference>
<dbReference type="InterPro" id="IPR011029">
    <property type="entry name" value="DEATH-like_dom_sf"/>
</dbReference>
<name>A0ABN8M5K1_9CNID</name>
<dbReference type="SUPFAM" id="SSF47986">
    <property type="entry name" value="DEATH domain"/>
    <property type="match status" value="1"/>
</dbReference>
<accession>A0ABN8M5K1</accession>
<comment type="caution">
    <text evidence="3">The sequence shown here is derived from an EMBL/GenBank/DDBJ whole genome shotgun (WGS) entry which is preliminary data.</text>
</comment>
<sequence>MRECHEHILQKLIVELVQDVEPEPLLLHLYQKGIIDQDDMDEIRSKKIRNKVNQDLIFKLMRRGPEAFPILVEGLQRKQPFLACLLLKEENKRLLELEIELENLKIETEDLKAKLQRFEENKCLEDNRVAELESTLEEVKIQRDLAEREENEQSSKCKALETQTKELKTKLQSSELEVNELLHKCENLEAQLQQLRTAVRDANLKNSSQLDQRNNIAEVHFRRERDFDTKGVIHYLGFNAGVSTWTNPARVPSSGVKVTYCGEDGRGDPENILEYFTPVNSYTRSGWCLDLGDYYTLRPTDYTLRQLGSNDRNFLQNFELLGRLCNDDDWCVLGRHQQVDWRSQRFSHMLSGKKTLPYKTKTWSVKGEVGPYSQFKIVQIKDMSTGVPGTHAMCLAGIELYGVLSVPYSD</sequence>
<keyword evidence="1" id="KW-0175">Coiled coil</keyword>
<dbReference type="InterPro" id="IPR001315">
    <property type="entry name" value="CARD"/>
</dbReference>
<keyword evidence="4" id="KW-1185">Reference proteome</keyword>
<dbReference type="Pfam" id="PF00619">
    <property type="entry name" value="CARD"/>
    <property type="match status" value="1"/>
</dbReference>
<feature type="coiled-coil region" evidence="1">
    <location>
        <begin position="87"/>
        <end position="205"/>
    </location>
</feature>
<dbReference type="CDD" id="cd01671">
    <property type="entry name" value="CARD"/>
    <property type="match status" value="1"/>
</dbReference>
<feature type="domain" description="CARD" evidence="2">
    <location>
        <begin position="1"/>
        <end position="90"/>
    </location>
</feature>
<dbReference type="Gene3D" id="1.10.533.10">
    <property type="entry name" value="Death Domain, Fas"/>
    <property type="match status" value="1"/>
</dbReference>
<evidence type="ECO:0000256" key="1">
    <source>
        <dbReference type="SAM" id="Coils"/>
    </source>
</evidence>
<dbReference type="PROSITE" id="PS50209">
    <property type="entry name" value="CARD"/>
    <property type="match status" value="1"/>
</dbReference>
<evidence type="ECO:0000313" key="3">
    <source>
        <dbReference type="EMBL" id="CAH3023719.1"/>
    </source>
</evidence>
<gene>
    <name evidence="3" type="ORF">PEVE_00020254</name>
</gene>
<protein>
    <recommendedName>
        <fullName evidence="2">CARD domain-containing protein</fullName>
    </recommendedName>
</protein>
<dbReference type="Proteomes" id="UP001159427">
    <property type="component" value="Unassembled WGS sequence"/>
</dbReference>
<dbReference type="EMBL" id="CALNXI010000272">
    <property type="protein sequence ID" value="CAH3023719.1"/>
    <property type="molecule type" value="Genomic_DNA"/>
</dbReference>
<dbReference type="SMART" id="SM00114">
    <property type="entry name" value="CARD"/>
    <property type="match status" value="1"/>
</dbReference>
<reference evidence="3 4" key="1">
    <citation type="submission" date="2022-05" db="EMBL/GenBank/DDBJ databases">
        <authorList>
            <consortium name="Genoscope - CEA"/>
            <person name="William W."/>
        </authorList>
    </citation>
    <scope>NUCLEOTIDE SEQUENCE [LARGE SCALE GENOMIC DNA]</scope>
</reference>
<proteinExistence type="predicted"/>
<evidence type="ECO:0000259" key="2">
    <source>
        <dbReference type="PROSITE" id="PS50209"/>
    </source>
</evidence>
<organism evidence="3 4">
    <name type="scientific">Porites evermanni</name>
    <dbReference type="NCBI Taxonomy" id="104178"/>
    <lineage>
        <taxon>Eukaryota</taxon>
        <taxon>Metazoa</taxon>
        <taxon>Cnidaria</taxon>
        <taxon>Anthozoa</taxon>
        <taxon>Hexacorallia</taxon>
        <taxon>Scleractinia</taxon>
        <taxon>Fungiina</taxon>
        <taxon>Poritidae</taxon>
        <taxon>Porites</taxon>
    </lineage>
</organism>
<dbReference type="PANTHER" id="PTHR47457">
    <property type="entry name" value="OS05G0345500 PROTEIN"/>
    <property type="match status" value="1"/>
</dbReference>